<protein>
    <recommendedName>
        <fullName evidence="7">Caspase family p20 domain-containing protein</fullName>
    </recommendedName>
</protein>
<feature type="domain" description="Caspase family p10" evidence="3">
    <location>
        <begin position="149"/>
        <end position="241"/>
    </location>
</feature>
<dbReference type="Gene3D" id="3.40.50.1460">
    <property type="match status" value="1"/>
</dbReference>
<dbReference type="InterPro" id="IPR002398">
    <property type="entry name" value="Pept_C14"/>
</dbReference>
<dbReference type="InterPro" id="IPR015917">
    <property type="entry name" value="Pept_C14A"/>
</dbReference>
<dbReference type="InterPro" id="IPR016129">
    <property type="entry name" value="Caspase_his_AS"/>
</dbReference>
<dbReference type="InterPro" id="IPR001309">
    <property type="entry name" value="Pept_C14_p20"/>
</dbReference>
<name>H2YTQ0_CIOSA</name>
<dbReference type="GeneTree" id="ENSGT00940000153232"/>
<dbReference type="AlphaFoldDB" id="H2YTQ0"/>
<reference evidence="5" key="2">
    <citation type="submission" date="2025-08" db="UniProtKB">
        <authorList>
            <consortium name="Ensembl"/>
        </authorList>
    </citation>
    <scope>IDENTIFICATION</scope>
</reference>
<dbReference type="PROSITE" id="PS50207">
    <property type="entry name" value="CASPASE_P10"/>
    <property type="match status" value="1"/>
</dbReference>
<dbReference type="HOGENOM" id="CLU_036904_2_0_1"/>
<evidence type="ECO:0008006" key="7">
    <source>
        <dbReference type="Google" id="ProtNLM"/>
    </source>
</evidence>
<dbReference type="SMART" id="SM00115">
    <property type="entry name" value="CASc"/>
    <property type="match status" value="1"/>
</dbReference>
<dbReference type="PANTHER" id="PTHR10454">
    <property type="entry name" value="CASPASE"/>
    <property type="match status" value="1"/>
</dbReference>
<dbReference type="STRING" id="51511.ENSCSAVP00000008710"/>
<dbReference type="Pfam" id="PF00656">
    <property type="entry name" value="Peptidase_C14"/>
    <property type="match status" value="1"/>
</dbReference>
<organism evidence="5 6">
    <name type="scientific">Ciona savignyi</name>
    <name type="common">Pacific transparent sea squirt</name>
    <dbReference type="NCBI Taxonomy" id="51511"/>
    <lineage>
        <taxon>Eukaryota</taxon>
        <taxon>Metazoa</taxon>
        <taxon>Chordata</taxon>
        <taxon>Tunicata</taxon>
        <taxon>Ascidiacea</taxon>
        <taxon>Phlebobranchia</taxon>
        <taxon>Cionidae</taxon>
        <taxon>Ciona</taxon>
    </lineage>
</organism>
<dbReference type="PANTHER" id="PTHR10454:SF31">
    <property type="entry name" value="CASPASE-7"/>
    <property type="match status" value="1"/>
</dbReference>
<dbReference type="OMA" id="VAVYNDC"/>
<reference evidence="5" key="3">
    <citation type="submission" date="2025-09" db="UniProtKB">
        <authorList>
            <consortium name="Ensembl"/>
        </authorList>
    </citation>
    <scope>IDENTIFICATION</scope>
</reference>
<accession>H2YTQ0</accession>
<dbReference type="PRINTS" id="PR00376">
    <property type="entry name" value="IL1BCENZYME"/>
</dbReference>
<dbReference type="GO" id="GO:0043525">
    <property type="term" value="P:positive regulation of neuron apoptotic process"/>
    <property type="evidence" value="ECO:0007669"/>
    <property type="project" value="TreeGrafter"/>
</dbReference>
<keyword evidence="6" id="KW-1185">Reference proteome</keyword>
<dbReference type="InterPro" id="IPR011600">
    <property type="entry name" value="Pept_C14_caspase"/>
</dbReference>
<dbReference type="SUPFAM" id="SSF52129">
    <property type="entry name" value="Caspase-like"/>
    <property type="match status" value="1"/>
</dbReference>
<dbReference type="Ensembl" id="ENSCSAVT00000008821.1">
    <property type="protein sequence ID" value="ENSCSAVP00000008710.1"/>
    <property type="gene ID" value="ENSCSAVG00000005175.1"/>
</dbReference>
<comment type="similarity">
    <text evidence="1 2">Belongs to the peptidase C14A family.</text>
</comment>
<dbReference type="PROSITE" id="PS50208">
    <property type="entry name" value="CASPASE_P20"/>
    <property type="match status" value="1"/>
</dbReference>
<evidence type="ECO:0000256" key="2">
    <source>
        <dbReference type="RuleBase" id="RU003971"/>
    </source>
</evidence>
<dbReference type="InParanoid" id="H2YTQ0"/>
<dbReference type="InterPro" id="IPR002138">
    <property type="entry name" value="Pept_C14_p10"/>
</dbReference>
<dbReference type="GO" id="GO:0006508">
    <property type="term" value="P:proteolysis"/>
    <property type="evidence" value="ECO:0007669"/>
    <property type="project" value="InterPro"/>
</dbReference>
<dbReference type="GO" id="GO:0004197">
    <property type="term" value="F:cysteine-type endopeptidase activity"/>
    <property type="evidence" value="ECO:0007669"/>
    <property type="project" value="InterPro"/>
</dbReference>
<dbReference type="GO" id="GO:0005737">
    <property type="term" value="C:cytoplasm"/>
    <property type="evidence" value="ECO:0007669"/>
    <property type="project" value="TreeGrafter"/>
</dbReference>
<proteinExistence type="inferred from homology"/>
<reference evidence="6" key="1">
    <citation type="submission" date="2003-08" db="EMBL/GenBank/DDBJ databases">
        <authorList>
            <person name="Birren B."/>
            <person name="Nusbaum C."/>
            <person name="Abebe A."/>
            <person name="Abouelleil A."/>
            <person name="Adekoya E."/>
            <person name="Ait-zahra M."/>
            <person name="Allen N."/>
            <person name="Allen T."/>
            <person name="An P."/>
            <person name="Anderson M."/>
            <person name="Anderson S."/>
            <person name="Arachchi H."/>
            <person name="Armbruster J."/>
            <person name="Bachantsang P."/>
            <person name="Baldwin J."/>
            <person name="Barry A."/>
            <person name="Bayul T."/>
            <person name="Blitshsteyn B."/>
            <person name="Bloom T."/>
            <person name="Blye J."/>
            <person name="Boguslavskiy L."/>
            <person name="Borowsky M."/>
            <person name="Boukhgalter B."/>
            <person name="Brunache A."/>
            <person name="Butler J."/>
            <person name="Calixte N."/>
            <person name="Calvo S."/>
            <person name="Camarata J."/>
            <person name="Campo K."/>
            <person name="Chang J."/>
            <person name="Cheshatsang Y."/>
            <person name="Citroen M."/>
            <person name="Collymore A."/>
            <person name="Considine T."/>
            <person name="Cook A."/>
            <person name="Cooke P."/>
            <person name="Corum B."/>
            <person name="Cuomo C."/>
            <person name="David R."/>
            <person name="Dawoe T."/>
            <person name="Degray S."/>
            <person name="Dodge S."/>
            <person name="Dooley K."/>
            <person name="Dorje P."/>
            <person name="Dorjee K."/>
            <person name="Dorris L."/>
            <person name="Duffey N."/>
            <person name="Dupes A."/>
            <person name="Elkins T."/>
            <person name="Engels R."/>
            <person name="Erickson J."/>
            <person name="Farina A."/>
            <person name="Faro S."/>
            <person name="Ferreira P."/>
            <person name="Fischer H."/>
            <person name="Fitzgerald M."/>
            <person name="Foley K."/>
            <person name="Gage D."/>
            <person name="Galagan J."/>
            <person name="Gearin G."/>
            <person name="Gnerre S."/>
            <person name="Gnirke A."/>
            <person name="Goyette A."/>
            <person name="Graham J."/>
            <person name="Grandbois E."/>
            <person name="Gyaltsen K."/>
            <person name="Hafez N."/>
            <person name="Hagopian D."/>
            <person name="Hagos B."/>
            <person name="Hall J."/>
            <person name="Hatcher B."/>
            <person name="Heller A."/>
            <person name="Higgins H."/>
            <person name="Honan T."/>
            <person name="Horn A."/>
            <person name="Houde N."/>
            <person name="Hughes L."/>
            <person name="Hulme W."/>
            <person name="Husby E."/>
            <person name="Iliev I."/>
            <person name="Jaffe D."/>
            <person name="Jones C."/>
            <person name="Kamal M."/>
            <person name="Kamat A."/>
            <person name="Kamvysselis M."/>
            <person name="Karlsson E."/>
            <person name="Kells C."/>
            <person name="Kieu A."/>
            <person name="Kisner P."/>
            <person name="Kodira C."/>
            <person name="Kulbokas E."/>
            <person name="Labutti K."/>
            <person name="Lama D."/>
            <person name="Landers T."/>
            <person name="Leger J."/>
            <person name="Levine S."/>
            <person name="Lewis D."/>
            <person name="Lewis T."/>
            <person name="Lindblad-toh K."/>
            <person name="Liu X."/>
            <person name="Lokyitsang T."/>
            <person name="Lokyitsang Y."/>
            <person name="Lucien O."/>
            <person name="Lui A."/>
            <person name="Ma L.J."/>
            <person name="Mabbitt R."/>
            <person name="Macdonald J."/>
            <person name="Maclean C."/>
            <person name="Major J."/>
            <person name="Manning J."/>
            <person name="Marabella R."/>
            <person name="Maru K."/>
            <person name="Matthews C."/>
            <person name="Mauceli E."/>
            <person name="Mccarthy M."/>
            <person name="Mcdonough S."/>
            <person name="Mcghee T."/>
            <person name="Meldrim J."/>
            <person name="Meneus L."/>
            <person name="Mesirov J."/>
            <person name="Mihalev A."/>
            <person name="Mihova T."/>
            <person name="Mikkelsen T."/>
            <person name="Mlenga V."/>
            <person name="Moru K."/>
            <person name="Mozes J."/>
            <person name="Mulrain L."/>
            <person name="Munson G."/>
            <person name="Naylor J."/>
            <person name="Newes C."/>
            <person name="Nguyen C."/>
            <person name="Nguyen N."/>
            <person name="Nguyen T."/>
            <person name="Nicol R."/>
            <person name="Nielsen C."/>
            <person name="Nizzari M."/>
            <person name="Norbu C."/>
            <person name="Norbu N."/>
            <person name="O'donnell P."/>
            <person name="Okoawo O."/>
            <person name="O'leary S."/>
            <person name="Omotosho B."/>
            <person name="O'neill K."/>
            <person name="Osman S."/>
            <person name="Parker S."/>
            <person name="Perrin D."/>
            <person name="Phunkhang P."/>
            <person name="Piqani B."/>
            <person name="Purcell S."/>
            <person name="Rachupka T."/>
            <person name="Ramasamy U."/>
            <person name="Rameau R."/>
            <person name="Ray V."/>
            <person name="Raymond C."/>
            <person name="Retta R."/>
            <person name="Richardson S."/>
            <person name="Rise C."/>
            <person name="Rodriguez J."/>
            <person name="Rogers J."/>
            <person name="Rogov P."/>
            <person name="Rutman M."/>
            <person name="Schupbach R."/>
            <person name="Seaman C."/>
            <person name="Settipalli S."/>
            <person name="Sharpe T."/>
            <person name="Sheridan J."/>
            <person name="Sherpa N."/>
            <person name="Shi J."/>
            <person name="Smirnov S."/>
            <person name="Smith C."/>
            <person name="Sougnez C."/>
            <person name="Spencer B."/>
            <person name="Stalker J."/>
            <person name="Stange-thomann N."/>
            <person name="Stavropoulos S."/>
            <person name="Stetson K."/>
            <person name="Stone C."/>
            <person name="Stone S."/>
            <person name="Stubbs M."/>
            <person name="Talamas J."/>
            <person name="Tchuinga P."/>
            <person name="Tenzing P."/>
            <person name="Tesfaye S."/>
            <person name="Theodore J."/>
            <person name="Thoulutsang Y."/>
            <person name="Topham K."/>
            <person name="Towey S."/>
            <person name="Tsamla T."/>
            <person name="Tsomo N."/>
            <person name="Vallee D."/>
            <person name="Vassiliev H."/>
            <person name="Venkataraman V."/>
            <person name="Vinson J."/>
            <person name="Vo A."/>
            <person name="Wade C."/>
            <person name="Wang S."/>
            <person name="Wangchuk T."/>
            <person name="Wangdi T."/>
            <person name="Whittaker C."/>
            <person name="Wilkinson J."/>
            <person name="Wu Y."/>
            <person name="Wyman D."/>
            <person name="Yadav S."/>
            <person name="Yang S."/>
            <person name="Yang X."/>
            <person name="Yeager S."/>
            <person name="Yee E."/>
            <person name="Young G."/>
            <person name="Zainoun J."/>
            <person name="Zembeck L."/>
            <person name="Zimmer A."/>
            <person name="Zody M."/>
            <person name="Lander E."/>
        </authorList>
    </citation>
    <scope>NUCLEOTIDE SEQUENCE [LARGE SCALE GENOMIC DNA]</scope>
</reference>
<dbReference type="GO" id="GO:0006915">
    <property type="term" value="P:apoptotic process"/>
    <property type="evidence" value="ECO:0007669"/>
    <property type="project" value="TreeGrafter"/>
</dbReference>
<sequence>MSERKGTDVDAAALEKTAESLGFQVERHDNFNRKEIKKKLWEYSDMDHSDSDCFVCAILTHGGRDEVLYSHDDEMKVKHFTQCFEGDKCKSLGGKPKLFFVQVFYSTFITKFNFFQQIRHACRGDLLDYGTKIQQASGDMVDYNPPELQTCTIPVQADFLIAYATAPEHFAWRSERDGSTFIQTLCSVLQAHGREFDILKILTRVNRMVAFNFESWTQNEAMNKKKQITSFTSQLTADLYF</sequence>
<dbReference type="PROSITE" id="PS01121">
    <property type="entry name" value="CASPASE_HIS"/>
    <property type="match status" value="1"/>
</dbReference>
<evidence type="ECO:0000313" key="5">
    <source>
        <dbReference type="Ensembl" id="ENSCSAVP00000008710.1"/>
    </source>
</evidence>
<evidence type="ECO:0000259" key="4">
    <source>
        <dbReference type="PROSITE" id="PS50208"/>
    </source>
</evidence>
<evidence type="ECO:0000256" key="1">
    <source>
        <dbReference type="ARBA" id="ARBA00010134"/>
    </source>
</evidence>
<dbReference type="Proteomes" id="UP000007875">
    <property type="component" value="Unassembled WGS sequence"/>
</dbReference>
<evidence type="ECO:0000259" key="3">
    <source>
        <dbReference type="PROSITE" id="PS50207"/>
    </source>
</evidence>
<feature type="domain" description="Caspase family p20" evidence="4">
    <location>
        <begin position="1"/>
        <end position="103"/>
    </location>
</feature>
<dbReference type="CDD" id="cd00032">
    <property type="entry name" value="CASc"/>
    <property type="match status" value="1"/>
</dbReference>
<dbReference type="eggNOG" id="KOG3573">
    <property type="taxonomic scope" value="Eukaryota"/>
</dbReference>
<dbReference type="InterPro" id="IPR029030">
    <property type="entry name" value="Caspase-like_dom_sf"/>
</dbReference>
<evidence type="ECO:0000313" key="6">
    <source>
        <dbReference type="Proteomes" id="UP000007875"/>
    </source>
</evidence>